<dbReference type="PANTHER" id="PTHR43308">
    <property type="entry name" value="OUTER MEMBRANE PROTEIN ALPHA-RELATED"/>
    <property type="match status" value="1"/>
</dbReference>
<accession>A0ABW9UAH3</accession>
<evidence type="ECO:0000259" key="1">
    <source>
        <dbReference type="PROSITE" id="PS51272"/>
    </source>
</evidence>
<reference evidence="2 3" key="1">
    <citation type="submission" date="2019-12" db="EMBL/GenBank/DDBJ databases">
        <authorList>
            <person name="Huq M.A."/>
        </authorList>
    </citation>
    <scope>NUCLEOTIDE SEQUENCE [LARGE SCALE GENOMIC DNA]</scope>
    <source>
        <strain evidence="2 3">MAH-34</strain>
    </source>
</reference>
<protein>
    <recommendedName>
        <fullName evidence="1">SLH domain-containing protein</fullName>
    </recommendedName>
</protein>
<dbReference type="Proteomes" id="UP000467637">
    <property type="component" value="Unassembled WGS sequence"/>
</dbReference>
<dbReference type="InterPro" id="IPR051465">
    <property type="entry name" value="Cell_Envelope_Struct_Comp"/>
</dbReference>
<dbReference type="CDD" id="cd08547">
    <property type="entry name" value="Type_II_cohesin"/>
    <property type="match status" value="1"/>
</dbReference>
<dbReference type="InterPro" id="IPR001119">
    <property type="entry name" value="SLH_dom"/>
</dbReference>
<organism evidence="2 3">
    <name type="scientific">Paenibacillus anseongense</name>
    <dbReference type="NCBI Taxonomy" id="2682845"/>
    <lineage>
        <taxon>Bacteria</taxon>
        <taxon>Bacillati</taxon>
        <taxon>Bacillota</taxon>
        <taxon>Bacilli</taxon>
        <taxon>Bacillales</taxon>
        <taxon>Paenibacillaceae</taxon>
        <taxon>Paenibacillus</taxon>
    </lineage>
</organism>
<dbReference type="SUPFAM" id="SSF49384">
    <property type="entry name" value="Carbohydrate-binding domain"/>
    <property type="match status" value="1"/>
</dbReference>
<dbReference type="EMBL" id="WSEM01000009">
    <property type="protein sequence ID" value="MVQ35395.1"/>
    <property type="molecule type" value="Genomic_DNA"/>
</dbReference>
<evidence type="ECO:0000313" key="2">
    <source>
        <dbReference type="EMBL" id="MVQ35395.1"/>
    </source>
</evidence>
<keyword evidence="3" id="KW-1185">Reference proteome</keyword>
<dbReference type="PROSITE" id="PS51272">
    <property type="entry name" value="SLH"/>
    <property type="match status" value="3"/>
</dbReference>
<dbReference type="PANTHER" id="PTHR43308:SF5">
    <property type="entry name" value="S-LAYER PROTEIN _ PEPTIDOGLYCAN ENDO-BETA-N-ACETYLGLUCOSAMINIDASE"/>
    <property type="match status" value="1"/>
</dbReference>
<gene>
    <name evidence="2" type="ORF">GON05_12100</name>
</gene>
<sequence length="560" mass="60273">MKGRDIDMARMLLGLTLSLCLAVGLWLPQVAAASVDPVFSVTTSTNSLLQNQTVKVDIQGDSLNDLFAYELNLYYDGSILQPDTTQKFTDLNGFALPIKIVREGGTHVQLVYTKTGSLTGLSGSVKLGTLTFRAVGTGTVDLTLKQVKISTSSLKEEKLLTPNAKATILVDSRERPTLGSYPAPTVSTPAEPNVVSVKPEQLQTSGTEKIAISLPTGAQQILLPSNTAELLGDKKLEIQAEKLKLELPAEVFTQLINLVNELERSDSKITLAIEPDNEPTVGEGVLSQATNQLGASVKLGSLIYNIKLYVTTKAGQTLSVTSFEQPVQIQFKLDSAVNPKLSSVYYISDNGGLERVGGTYFSGDLSSDISHFSKYTVLEVSKSFADVPQSHWAADVIQELASKLIISGTSEQNFEPESKVTRAQFTALMARALKLKMTNSTTSFQDVQSSDWFAPEVAAAVQAGIVNGREIDKFEPNALVSREEMTAILMRSYSLLHGKTDPAAAPSFSDEAAIGQWVLADVKAAAALGLIQGRSEGQFEPQGFATRAEAAQVLYRLLSK</sequence>
<dbReference type="Gene3D" id="2.60.40.680">
    <property type="match status" value="1"/>
</dbReference>
<evidence type="ECO:0000313" key="3">
    <source>
        <dbReference type="Proteomes" id="UP000467637"/>
    </source>
</evidence>
<feature type="domain" description="SLH" evidence="1">
    <location>
        <begin position="505"/>
        <end position="560"/>
    </location>
</feature>
<feature type="domain" description="SLH" evidence="1">
    <location>
        <begin position="380"/>
        <end position="443"/>
    </location>
</feature>
<dbReference type="InterPro" id="IPR008965">
    <property type="entry name" value="CBM2/CBM3_carb-bd_dom_sf"/>
</dbReference>
<comment type="caution">
    <text evidence="2">The sequence shown here is derived from an EMBL/GenBank/DDBJ whole genome shotgun (WGS) entry which is preliminary data.</text>
</comment>
<dbReference type="Pfam" id="PF00395">
    <property type="entry name" value="SLH"/>
    <property type="match status" value="3"/>
</dbReference>
<name>A0ABW9UAH3_9BACL</name>
<proteinExistence type="predicted"/>
<feature type="domain" description="SLH" evidence="1">
    <location>
        <begin position="444"/>
        <end position="503"/>
    </location>
</feature>